<evidence type="ECO:0000313" key="1">
    <source>
        <dbReference type="EMBL" id="MDB9440821.1"/>
    </source>
</evidence>
<organism evidence="1 2">
    <name type="scientific">Sphaerospermopsis kisseleviana CS-549</name>
    <dbReference type="NCBI Taxonomy" id="3021783"/>
    <lineage>
        <taxon>Bacteria</taxon>
        <taxon>Bacillati</taxon>
        <taxon>Cyanobacteriota</taxon>
        <taxon>Cyanophyceae</taxon>
        <taxon>Nostocales</taxon>
        <taxon>Aphanizomenonaceae</taxon>
        <taxon>Sphaerospermopsis</taxon>
        <taxon>Sphaerospermopsis kisseleviana</taxon>
    </lineage>
</organism>
<gene>
    <name evidence="1" type="ORF">PN497_05510</name>
</gene>
<sequence>MMDIYGDRQLTHFCENKAIAILIKLCLLHSQLNELRLKSEYWQF</sequence>
<proteinExistence type="predicted"/>
<evidence type="ECO:0000313" key="2">
    <source>
        <dbReference type="Proteomes" id="UP001211711"/>
    </source>
</evidence>
<name>A0ABT4ZN57_9CYAN</name>
<comment type="caution">
    <text evidence="1">The sequence shown here is derived from an EMBL/GenBank/DDBJ whole genome shotgun (WGS) entry which is preliminary data.</text>
</comment>
<evidence type="ECO:0008006" key="3">
    <source>
        <dbReference type="Google" id="ProtNLM"/>
    </source>
</evidence>
<dbReference type="EMBL" id="JAQMTI010000079">
    <property type="protein sequence ID" value="MDB9440821.1"/>
    <property type="molecule type" value="Genomic_DNA"/>
</dbReference>
<dbReference type="Proteomes" id="UP001211711">
    <property type="component" value="Unassembled WGS sequence"/>
</dbReference>
<accession>A0ABT4ZN57</accession>
<reference evidence="1 2" key="1">
    <citation type="submission" date="2023-01" db="EMBL/GenBank/DDBJ databases">
        <title>Genomes from the Australian National Cyanobacteria Reference Collection.</title>
        <authorList>
            <person name="Willis A."/>
            <person name="Lee E.M.F."/>
        </authorList>
    </citation>
    <scope>NUCLEOTIDE SEQUENCE [LARGE SCALE GENOMIC DNA]</scope>
    <source>
        <strain evidence="1 2">CS-549</strain>
    </source>
</reference>
<dbReference type="RefSeq" id="WP_272109761.1">
    <property type="nucleotide sequence ID" value="NZ_JAQMTI010000079.1"/>
</dbReference>
<protein>
    <recommendedName>
        <fullName evidence="3">Transposase</fullName>
    </recommendedName>
</protein>
<keyword evidence="2" id="KW-1185">Reference proteome</keyword>